<feature type="domain" description="C-type lectin" evidence="2">
    <location>
        <begin position="85"/>
        <end position="191"/>
    </location>
</feature>
<dbReference type="OrthoDB" id="6120773at2759"/>
<name>A0A8B8C0D4_CRAVI</name>
<evidence type="ECO:0000259" key="2">
    <source>
        <dbReference type="PROSITE" id="PS50041"/>
    </source>
</evidence>
<reference evidence="4" key="1">
    <citation type="submission" date="2025-08" db="UniProtKB">
        <authorList>
            <consortium name="RefSeq"/>
        </authorList>
    </citation>
    <scope>IDENTIFICATION</scope>
    <source>
        <tissue evidence="4">Whole sample</tissue>
    </source>
</reference>
<evidence type="ECO:0000313" key="4">
    <source>
        <dbReference type="RefSeq" id="XP_022309025.1"/>
    </source>
</evidence>
<dbReference type="Proteomes" id="UP000694844">
    <property type="component" value="Chromosome 9"/>
</dbReference>
<dbReference type="SUPFAM" id="SSF56436">
    <property type="entry name" value="C-type lectin-like"/>
    <property type="match status" value="1"/>
</dbReference>
<dbReference type="SMART" id="SM00034">
    <property type="entry name" value="CLECT"/>
    <property type="match status" value="1"/>
</dbReference>
<dbReference type="CDD" id="cd00037">
    <property type="entry name" value="CLECT"/>
    <property type="match status" value="1"/>
</dbReference>
<dbReference type="PROSITE" id="PS00615">
    <property type="entry name" value="C_TYPE_LECTIN_1"/>
    <property type="match status" value="1"/>
</dbReference>
<dbReference type="RefSeq" id="XP_022309025.1">
    <property type="nucleotide sequence ID" value="XM_022453317.1"/>
</dbReference>
<proteinExistence type="predicted"/>
<dbReference type="InterPro" id="IPR018378">
    <property type="entry name" value="C-type_lectin_CS"/>
</dbReference>
<dbReference type="InterPro" id="IPR001304">
    <property type="entry name" value="C-type_lectin-like"/>
</dbReference>
<protein>
    <submittedName>
        <fullName evidence="4">Perlucin-like protein isoform X1</fullName>
    </submittedName>
</protein>
<evidence type="ECO:0000313" key="3">
    <source>
        <dbReference type="Proteomes" id="UP000694844"/>
    </source>
</evidence>
<dbReference type="InterPro" id="IPR016186">
    <property type="entry name" value="C-type_lectin-like/link_sf"/>
</dbReference>
<dbReference type="KEGG" id="cvn:111114827"/>
<organism evidence="3 4">
    <name type="scientific">Crassostrea virginica</name>
    <name type="common">Eastern oyster</name>
    <dbReference type="NCBI Taxonomy" id="6565"/>
    <lineage>
        <taxon>Eukaryota</taxon>
        <taxon>Metazoa</taxon>
        <taxon>Spiralia</taxon>
        <taxon>Lophotrochozoa</taxon>
        <taxon>Mollusca</taxon>
        <taxon>Bivalvia</taxon>
        <taxon>Autobranchia</taxon>
        <taxon>Pteriomorphia</taxon>
        <taxon>Ostreida</taxon>
        <taxon>Ostreoidea</taxon>
        <taxon>Ostreidae</taxon>
        <taxon>Crassostrea</taxon>
    </lineage>
</organism>
<dbReference type="InterPro" id="IPR050111">
    <property type="entry name" value="C-type_lectin/snaclec_domain"/>
</dbReference>
<dbReference type="AlphaFoldDB" id="A0A8B8C0D4"/>
<accession>A0A8B8C0D4</accession>
<keyword evidence="3" id="KW-1185">Reference proteome</keyword>
<dbReference type="Gene3D" id="3.10.100.10">
    <property type="entry name" value="Mannose-Binding Protein A, subunit A"/>
    <property type="match status" value="1"/>
</dbReference>
<dbReference type="PANTHER" id="PTHR22803">
    <property type="entry name" value="MANNOSE, PHOSPHOLIPASE, LECTIN RECEPTOR RELATED"/>
    <property type="match status" value="1"/>
</dbReference>
<gene>
    <name evidence="4" type="primary">LOC111114827</name>
</gene>
<evidence type="ECO:0000256" key="1">
    <source>
        <dbReference type="ARBA" id="ARBA00023157"/>
    </source>
</evidence>
<keyword evidence="1" id="KW-1015">Disulfide bond</keyword>
<dbReference type="Pfam" id="PF00059">
    <property type="entry name" value="Lectin_C"/>
    <property type="match status" value="1"/>
</dbReference>
<dbReference type="InterPro" id="IPR016187">
    <property type="entry name" value="CTDL_fold"/>
</dbReference>
<dbReference type="GeneID" id="111114827"/>
<sequence length="197" mass="22951">MLQWTVYIYVFAIIDGQPLYGNADDRDMCNVYQQETYCIELRQRMEEKDMKDRGSTEEDCGVLTHETDDLKQEPNAVRVRWVKDYIFVNSAVHWNMAKERCENMGGYLLEIDSKSEQDVVTQRSLGKCWWTGGRDYHGDDTWAWDSSKDSFLYDNWGGNQPDIGFEGCLVLASAGDWHDYPCDSTFFFICEKNSTFS</sequence>
<dbReference type="PROSITE" id="PS50041">
    <property type="entry name" value="C_TYPE_LECTIN_2"/>
    <property type="match status" value="1"/>
</dbReference>